<protein>
    <submittedName>
        <fullName evidence="2">Uncharacterized protein</fullName>
    </submittedName>
</protein>
<feature type="compositionally biased region" description="Basic and acidic residues" evidence="1">
    <location>
        <begin position="195"/>
        <end position="213"/>
    </location>
</feature>
<feature type="compositionally biased region" description="Basic and acidic residues" evidence="1">
    <location>
        <begin position="226"/>
        <end position="239"/>
    </location>
</feature>
<dbReference type="GO" id="GO:0032040">
    <property type="term" value="C:small-subunit processome"/>
    <property type="evidence" value="ECO:0007669"/>
    <property type="project" value="TreeGrafter"/>
</dbReference>
<proteinExistence type="predicted"/>
<organism evidence="3">
    <name type="scientific">Candida tenuis (strain ATCC 10573 / BCRC 21748 / CBS 615 / JCM 9827 / NBRC 10315 / NRRL Y-1498 / VKM Y-70)</name>
    <name type="common">Yeast</name>
    <name type="synonym">Yamadazyma tenuis</name>
    <dbReference type="NCBI Taxonomy" id="590646"/>
    <lineage>
        <taxon>Eukaryota</taxon>
        <taxon>Fungi</taxon>
        <taxon>Dikarya</taxon>
        <taxon>Ascomycota</taxon>
        <taxon>Saccharomycotina</taxon>
        <taxon>Pichiomycetes</taxon>
        <taxon>Debaryomycetaceae</taxon>
        <taxon>Yamadazyma</taxon>
    </lineage>
</organism>
<dbReference type="EMBL" id="GL996512">
    <property type="protein sequence ID" value="EGV65867.1"/>
    <property type="molecule type" value="Genomic_DNA"/>
</dbReference>
<evidence type="ECO:0000313" key="2">
    <source>
        <dbReference type="EMBL" id="EGV65867.1"/>
    </source>
</evidence>
<dbReference type="PANTHER" id="PTHR13237">
    <property type="entry name" value="SOMETHING ABOUT SILENCING PROTEIN 10-RELATED"/>
    <property type="match status" value="1"/>
</dbReference>
<accession>G3AYJ6</accession>
<dbReference type="PANTHER" id="PTHR13237:SF9">
    <property type="entry name" value="NEUROGUIDIN"/>
    <property type="match status" value="1"/>
</dbReference>
<dbReference type="GO" id="GO:0000462">
    <property type="term" value="P:maturation of SSU-rRNA from tricistronic rRNA transcript (SSU-rRNA, 5.8S rRNA, LSU-rRNA)"/>
    <property type="evidence" value="ECO:0007669"/>
    <property type="project" value="TreeGrafter"/>
</dbReference>
<gene>
    <name evidence="2" type="ORF">CANTEDRAFT_133291</name>
</gene>
<dbReference type="STRING" id="590646.G3AYJ6"/>
<evidence type="ECO:0000313" key="3">
    <source>
        <dbReference type="Proteomes" id="UP000000707"/>
    </source>
</evidence>
<dbReference type="Proteomes" id="UP000000707">
    <property type="component" value="Unassembled WGS sequence"/>
</dbReference>
<name>G3AYJ6_CANTC</name>
<dbReference type="eggNOG" id="KOG3117">
    <property type="taxonomic scope" value="Eukaryota"/>
</dbReference>
<feature type="compositionally biased region" description="Polar residues" evidence="1">
    <location>
        <begin position="276"/>
        <end position="286"/>
    </location>
</feature>
<feature type="region of interest" description="Disordered" evidence="1">
    <location>
        <begin position="268"/>
        <end position="304"/>
    </location>
</feature>
<dbReference type="HOGENOM" id="CLU_065858_0_0_1"/>
<keyword evidence="3" id="KW-1185">Reference proteome</keyword>
<dbReference type="AlphaFoldDB" id="G3AYJ6"/>
<reference evidence="2 3" key="1">
    <citation type="journal article" date="2011" name="Proc. Natl. Acad. Sci. U.S.A.">
        <title>Comparative genomics of xylose-fermenting fungi for enhanced biofuel production.</title>
        <authorList>
            <person name="Wohlbach D.J."/>
            <person name="Kuo A."/>
            <person name="Sato T.K."/>
            <person name="Potts K.M."/>
            <person name="Salamov A.A."/>
            <person name="LaButti K.M."/>
            <person name="Sun H."/>
            <person name="Clum A."/>
            <person name="Pangilinan J.L."/>
            <person name="Lindquist E.A."/>
            <person name="Lucas S."/>
            <person name="Lapidus A."/>
            <person name="Jin M."/>
            <person name="Gunawan C."/>
            <person name="Balan V."/>
            <person name="Dale B.E."/>
            <person name="Jeffries T.W."/>
            <person name="Zinkel R."/>
            <person name="Barry K.W."/>
            <person name="Grigoriev I.V."/>
            <person name="Gasch A.P."/>
        </authorList>
    </citation>
    <scope>NUCLEOTIDE SEQUENCE [LARGE SCALE GENOMIC DNA]</scope>
    <source>
        <strain evidence="3">ATCC 10573 / BCRC 21748 / CBS 615 / JCM 9827 / NBRC 10315 / NRRL Y-1498 / VKM Y-70</strain>
    </source>
</reference>
<feature type="compositionally biased region" description="Acidic residues" evidence="1">
    <location>
        <begin position="129"/>
        <end position="140"/>
    </location>
</feature>
<feature type="region of interest" description="Disordered" evidence="1">
    <location>
        <begin position="116"/>
        <end position="243"/>
    </location>
</feature>
<sequence>MSSNIDEVISTITPSLESTNDGILKILEYEMQNDLPEFINQLLLDSKMMIILSQIERTKEGKYEEADDVREKSIESTIAQRVTIERGIKPLEKKLNYQLDKMIRTYNKMLQEYEAKGNDDQQNASVNNDNDDSSEESEDELAYRPDASSLMSKASKKASSKPEEPIQEAYKPPKISAMAPPTREETKNKPSKKLQSMEEYLRENSDLPMEEKSIGVNIVNHGRGGVKTDSERRKEKELQTYEETNFVRLPSTMTKKDKYQKRKELNNTFGGEDWSMFNNSRQLSEGTSRKRKPNSVWDKVKRRK</sequence>
<evidence type="ECO:0000256" key="1">
    <source>
        <dbReference type="SAM" id="MobiDB-lite"/>
    </source>
</evidence>